<protein>
    <submittedName>
        <fullName evidence="2">DUF1294 domain-containing protein</fullName>
    </submittedName>
</protein>
<dbReference type="EMBL" id="JAPUBN010000013">
    <property type="protein sequence ID" value="MCZ2721567.1"/>
    <property type="molecule type" value="Genomic_DNA"/>
</dbReference>
<keyword evidence="3" id="KW-1185">Reference proteome</keyword>
<comment type="caution">
    <text evidence="2">The sequence shown here is derived from an EMBL/GenBank/DDBJ whole genome shotgun (WGS) entry which is preliminary data.</text>
</comment>
<proteinExistence type="predicted"/>
<evidence type="ECO:0000313" key="3">
    <source>
        <dbReference type="Proteomes" id="UP001149719"/>
    </source>
</evidence>
<name>A0ABT4JT74_9GAMM</name>
<dbReference type="Pfam" id="PF06961">
    <property type="entry name" value="DUF1294"/>
    <property type="match status" value="1"/>
</dbReference>
<dbReference type="Proteomes" id="UP001149719">
    <property type="component" value="Unassembled WGS sequence"/>
</dbReference>
<sequence>MKIWYFPILLLLVALTYSYWAGYTPAFLGVAYFIVSLVSYLLYAKDKKAARSGAWRVSENTLHLSALVGGWPGSIVGQQRLRHKTQKVSFRIVFYIMLLLNVGLLSFLHTPYGSHKLHTYIYNMENWTVSQFDSNLGVTVLLKLTKFRYDE</sequence>
<keyword evidence="1" id="KW-0812">Transmembrane</keyword>
<keyword evidence="1" id="KW-1133">Transmembrane helix</keyword>
<evidence type="ECO:0000313" key="2">
    <source>
        <dbReference type="EMBL" id="MCZ2721567.1"/>
    </source>
</evidence>
<reference evidence="2" key="1">
    <citation type="submission" date="2022-12" db="EMBL/GenBank/DDBJ databases">
        <title>Marinomonas 15G1-11 sp. nov, isolated from marine algae.</title>
        <authorList>
            <person name="Butt M."/>
            <person name="Choi D.G."/>
            <person name="Kim J.M."/>
            <person name="Lee J.K."/>
            <person name="Baek J.H."/>
            <person name="Jeon C.O."/>
        </authorList>
    </citation>
    <scope>NUCLEOTIDE SEQUENCE</scope>
    <source>
        <strain evidence="2">15G1-11</strain>
    </source>
</reference>
<organism evidence="2 3">
    <name type="scientific">Marinomonas phaeophyticola</name>
    <dbReference type="NCBI Taxonomy" id="3004091"/>
    <lineage>
        <taxon>Bacteria</taxon>
        <taxon>Pseudomonadati</taxon>
        <taxon>Pseudomonadota</taxon>
        <taxon>Gammaproteobacteria</taxon>
        <taxon>Oceanospirillales</taxon>
        <taxon>Oceanospirillaceae</taxon>
        <taxon>Marinomonas</taxon>
    </lineage>
</organism>
<feature type="transmembrane region" description="Helical" evidence="1">
    <location>
        <begin position="26"/>
        <end position="43"/>
    </location>
</feature>
<evidence type="ECO:0000256" key="1">
    <source>
        <dbReference type="SAM" id="Phobius"/>
    </source>
</evidence>
<dbReference type="RefSeq" id="WP_269124441.1">
    <property type="nucleotide sequence ID" value="NZ_JAPUBN010000013.1"/>
</dbReference>
<feature type="transmembrane region" description="Helical" evidence="1">
    <location>
        <begin position="88"/>
        <end position="108"/>
    </location>
</feature>
<accession>A0ABT4JT74</accession>
<dbReference type="InterPro" id="IPR010718">
    <property type="entry name" value="DUF1294"/>
</dbReference>
<keyword evidence="1" id="KW-0472">Membrane</keyword>
<gene>
    <name evidence="2" type="ORF">O1D97_07850</name>
</gene>